<dbReference type="Proteomes" id="UP001055712">
    <property type="component" value="Unassembled WGS sequence"/>
</dbReference>
<evidence type="ECO:0000256" key="7">
    <source>
        <dbReference type="SAM" id="Coils"/>
    </source>
</evidence>
<proteinExistence type="inferred from homology"/>
<reference evidence="8" key="2">
    <citation type="submission" date="2020-11" db="EMBL/GenBank/DDBJ databases">
        <authorList>
            <person name="Cecchin M."/>
            <person name="Marcolungo L."/>
            <person name="Rossato M."/>
            <person name="Girolomoni L."/>
            <person name="Cosentino E."/>
            <person name="Cuine S."/>
            <person name="Li-Beisson Y."/>
            <person name="Delledonne M."/>
            <person name="Ballottari M."/>
        </authorList>
    </citation>
    <scope>NUCLEOTIDE SEQUENCE</scope>
    <source>
        <strain evidence="8">211/11P</strain>
        <tissue evidence="8">Whole cell</tissue>
    </source>
</reference>
<sequence>MSALPAAPPPPVDLVTALQEQLARINAMLFNYLGALQRDAPAQSVKGEALVSAPKTYDVQAQTELMASDLMAGLKDAERLIQQLPETSDGEAEEVAQAVVLLQQNAEASQELRRELAAASAKLGLLQDAHGVLAEAALCQGPAAAAAAGGPAGRAAAGQQPGS</sequence>
<evidence type="ECO:0000256" key="3">
    <source>
        <dbReference type="ARBA" id="ARBA00023159"/>
    </source>
</evidence>
<dbReference type="OrthoDB" id="526653at2759"/>
<comment type="subcellular location">
    <subcellularLocation>
        <location evidence="1 6">Nucleus</location>
    </subcellularLocation>
</comment>
<reference evidence="8" key="1">
    <citation type="journal article" date="2019" name="Plant J.">
        <title>Chlorella vulgaris genome assembly and annotation reveals the molecular basis for metabolic acclimation to high light conditions.</title>
        <authorList>
            <person name="Cecchin M."/>
            <person name="Marcolungo L."/>
            <person name="Rossato M."/>
            <person name="Girolomoni L."/>
            <person name="Cosentino E."/>
            <person name="Cuine S."/>
            <person name="Li-Beisson Y."/>
            <person name="Delledonne M."/>
            <person name="Ballottari M."/>
        </authorList>
    </citation>
    <scope>NUCLEOTIDE SEQUENCE</scope>
    <source>
        <strain evidence="8">211/11P</strain>
    </source>
</reference>
<dbReference type="AlphaFoldDB" id="A0A9D4TGN8"/>
<keyword evidence="7" id="KW-0175">Coiled coil</keyword>
<dbReference type="InterPro" id="IPR021384">
    <property type="entry name" value="Mediator_Med21"/>
</dbReference>
<gene>
    <name evidence="8" type="ORF">D9Q98_008444</name>
</gene>
<feature type="coiled-coil region" evidence="7">
    <location>
        <begin position="102"/>
        <end position="129"/>
    </location>
</feature>
<evidence type="ECO:0000256" key="5">
    <source>
        <dbReference type="ARBA" id="ARBA00023242"/>
    </source>
</evidence>
<evidence type="ECO:0000256" key="2">
    <source>
        <dbReference type="ARBA" id="ARBA00023015"/>
    </source>
</evidence>
<keyword evidence="5 6" id="KW-0539">Nucleus</keyword>
<dbReference type="PANTHER" id="PTHR13381">
    <property type="entry name" value="RNA POLYMERASE II HOLOENZYME COMPONENT SRB7"/>
    <property type="match status" value="1"/>
</dbReference>
<name>A0A9D4TGN8_CHLVU</name>
<dbReference type="SUPFAM" id="SSF140718">
    <property type="entry name" value="Mediator hinge subcomplex-like"/>
    <property type="match status" value="1"/>
</dbReference>
<comment type="function">
    <text evidence="6">Component of the Mediator complex, a coactivator involved in the regulated transcription of nearly all RNA polymerase II-dependent genes. Mediator functions as a bridge to convey information from gene-specific regulatory proteins to the basal RNA polymerase II transcription machinery. Mediator is recruited to promoters by direct interactions with regulatory proteins and serves as a scaffold for the assembly of a functional preinitiation complex with RNA polymerase II and the general transcription factors.</text>
</comment>
<dbReference type="GO" id="GO:0003712">
    <property type="term" value="F:transcription coregulator activity"/>
    <property type="evidence" value="ECO:0007669"/>
    <property type="project" value="TreeGrafter"/>
</dbReference>
<dbReference type="GO" id="GO:0016592">
    <property type="term" value="C:mediator complex"/>
    <property type="evidence" value="ECO:0007669"/>
    <property type="project" value="UniProtKB-UniRule"/>
</dbReference>
<evidence type="ECO:0000256" key="4">
    <source>
        <dbReference type="ARBA" id="ARBA00023163"/>
    </source>
</evidence>
<keyword evidence="3 6" id="KW-0010">Activator</keyword>
<evidence type="ECO:0000256" key="6">
    <source>
        <dbReference type="RuleBase" id="RU366036"/>
    </source>
</evidence>
<protein>
    <recommendedName>
        <fullName evidence="6">Mediator of RNA polymerase II transcription subunit 21</fullName>
    </recommendedName>
</protein>
<dbReference type="EMBL" id="SIDB01000012">
    <property type="protein sequence ID" value="KAI3425067.1"/>
    <property type="molecule type" value="Genomic_DNA"/>
</dbReference>
<keyword evidence="9" id="KW-1185">Reference proteome</keyword>
<organism evidence="8 9">
    <name type="scientific">Chlorella vulgaris</name>
    <name type="common">Green alga</name>
    <dbReference type="NCBI Taxonomy" id="3077"/>
    <lineage>
        <taxon>Eukaryota</taxon>
        <taxon>Viridiplantae</taxon>
        <taxon>Chlorophyta</taxon>
        <taxon>core chlorophytes</taxon>
        <taxon>Trebouxiophyceae</taxon>
        <taxon>Chlorellales</taxon>
        <taxon>Chlorellaceae</taxon>
        <taxon>Chlorella clade</taxon>
        <taxon>Chlorella</taxon>
    </lineage>
</organism>
<comment type="caution">
    <text evidence="8">The sequence shown here is derived from an EMBL/GenBank/DDBJ whole genome shotgun (WGS) entry which is preliminary data.</text>
</comment>
<dbReference type="Gene3D" id="6.10.280.10">
    <property type="entry name" value="Mediator complex, subunit Med21"/>
    <property type="match status" value="1"/>
</dbReference>
<keyword evidence="2 6" id="KW-0805">Transcription regulation</keyword>
<keyword evidence="4 6" id="KW-0804">Transcription</keyword>
<comment type="subunit">
    <text evidence="6">Component of the Mediator complex.</text>
</comment>
<evidence type="ECO:0000256" key="1">
    <source>
        <dbReference type="ARBA" id="ARBA00004123"/>
    </source>
</evidence>
<comment type="similarity">
    <text evidence="6">Belongs to the Mediator complex subunit 21 family.</text>
</comment>
<dbReference type="GO" id="GO:0006357">
    <property type="term" value="P:regulation of transcription by RNA polymerase II"/>
    <property type="evidence" value="ECO:0007669"/>
    <property type="project" value="TreeGrafter"/>
</dbReference>
<dbReference type="PANTHER" id="PTHR13381:SF0">
    <property type="entry name" value="MEDIATOR OF RNA POLYMERASE II TRANSCRIPTION SUBUNIT 21"/>
    <property type="match status" value="1"/>
</dbReference>
<evidence type="ECO:0000313" key="8">
    <source>
        <dbReference type="EMBL" id="KAI3425067.1"/>
    </source>
</evidence>
<evidence type="ECO:0000313" key="9">
    <source>
        <dbReference type="Proteomes" id="UP001055712"/>
    </source>
</evidence>
<accession>A0A9D4TGN8</accession>
<dbReference type="InterPro" id="IPR037212">
    <property type="entry name" value="Med7/Med21-like"/>
</dbReference>